<dbReference type="InterPro" id="IPR024775">
    <property type="entry name" value="DinB-like"/>
</dbReference>
<dbReference type="EMBL" id="CP002584">
    <property type="protein sequence ID" value="ADZ81593.1"/>
    <property type="molecule type" value="Genomic_DNA"/>
</dbReference>
<gene>
    <name evidence="2" type="ordered locus">Sph21_5104</name>
</gene>
<evidence type="ECO:0000259" key="1">
    <source>
        <dbReference type="Pfam" id="PF12867"/>
    </source>
</evidence>
<organism evidence="2">
    <name type="scientific">Sphingobacterium sp. (strain 21)</name>
    <dbReference type="NCBI Taxonomy" id="743722"/>
    <lineage>
        <taxon>Bacteria</taxon>
        <taxon>Pseudomonadati</taxon>
        <taxon>Bacteroidota</taxon>
        <taxon>Sphingobacteriia</taxon>
        <taxon>Sphingobacteriales</taxon>
        <taxon>Sphingobacteriaceae</taxon>
        <taxon>Sphingobacterium</taxon>
    </lineage>
</organism>
<sequence>MCMEISTNNIVAQVKEQLLDRFVTSGAHVDLFDAIHGLSWEQAGQKNETFPYNIWQLTEHIRISQFDILEFCRNPSYRSPDWPSGYWPKQSSPKNSLEWKQTQDKIREDHQAFIELIRESMEIFKRFDHGTGQSVFNEALLILDHNAYHVGQIVLIRKVNGWWH</sequence>
<protein>
    <recommendedName>
        <fullName evidence="1">DinB-like domain-containing protein</fullName>
    </recommendedName>
</protein>
<dbReference type="AlphaFoldDB" id="F4CCH4"/>
<dbReference type="KEGG" id="shg:Sph21_5104"/>
<reference evidence="2" key="1">
    <citation type="submission" date="2011-03" db="EMBL/GenBank/DDBJ databases">
        <title>Complete sequence of Sphingobacterium sp. 21.</title>
        <authorList>
            <consortium name="US DOE Joint Genome Institute"/>
            <person name="Lucas S."/>
            <person name="Copeland A."/>
            <person name="Lapidus A."/>
            <person name="Cheng J.-F."/>
            <person name="Goodwin L."/>
            <person name="Pitluck S."/>
            <person name="Davenport K."/>
            <person name="Detter J.C."/>
            <person name="Han C."/>
            <person name="Tapia R."/>
            <person name="Land M."/>
            <person name="Hauser L."/>
            <person name="Kyrpides N."/>
            <person name="Ivanova N."/>
            <person name="Ovchinnikova G."/>
            <person name="Pagani I."/>
            <person name="Siebers A.K."/>
            <person name="Allgaier M."/>
            <person name="Thelen M.P."/>
            <person name="Hugenholtz P."/>
            <person name="Woyke T."/>
        </authorList>
    </citation>
    <scope>NUCLEOTIDE SEQUENCE</scope>
    <source>
        <strain evidence="2">21</strain>
    </source>
</reference>
<accession>F4CCH4</accession>
<proteinExistence type="predicted"/>
<name>F4CCH4_SPHS2</name>
<dbReference type="InterPro" id="IPR034660">
    <property type="entry name" value="DinB/YfiT-like"/>
</dbReference>
<dbReference type="HOGENOM" id="CLU_107587_2_0_10"/>
<dbReference type="eggNOG" id="COG2318">
    <property type="taxonomic scope" value="Bacteria"/>
</dbReference>
<dbReference type="Pfam" id="PF12867">
    <property type="entry name" value="DinB_2"/>
    <property type="match status" value="1"/>
</dbReference>
<evidence type="ECO:0000313" key="2">
    <source>
        <dbReference type="EMBL" id="ADZ81593.1"/>
    </source>
</evidence>
<dbReference type="STRING" id="743722.Sph21_5104"/>
<dbReference type="Gene3D" id="1.20.120.450">
    <property type="entry name" value="dinb family like domain"/>
    <property type="match status" value="1"/>
</dbReference>
<dbReference type="PATRIC" id="fig|743722.3.peg.5412"/>
<feature type="domain" description="DinB-like" evidence="1">
    <location>
        <begin position="31"/>
        <end position="153"/>
    </location>
</feature>
<dbReference type="SUPFAM" id="SSF109854">
    <property type="entry name" value="DinB/YfiT-like putative metalloenzymes"/>
    <property type="match status" value="1"/>
</dbReference>